<name>A0A0A3INX6_9BACI</name>
<dbReference type="AlphaFoldDB" id="A0A0A3INX6"/>
<organism evidence="2 3">
    <name type="scientific">Lysinibacillus odysseyi 34hs-1 = NBRC 100172</name>
    <dbReference type="NCBI Taxonomy" id="1220589"/>
    <lineage>
        <taxon>Bacteria</taxon>
        <taxon>Bacillati</taxon>
        <taxon>Bacillota</taxon>
        <taxon>Bacilli</taxon>
        <taxon>Bacillales</taxon>
        <taxon>Bacillaceae</taxon>
        <taxon>Lysinibacillus</taxon>
    </lineage>
</organism>
<protein>
    <recommendedName>
        <fullName evidence="1">YcdB/YcdC repeated domain-containing protein</fullName>
    </recommendedName>
</protein>
<feature type="domain" description="YcdB/YcdC repeated" evidence="1">
    <location>
        <begin position="236"/>
        <end position="397"/>
    </location>
</feature>
<evidence type="ECO:0000313" key="2">
    <source>
        <dbReference type="EMBL" id="KGR84533.1"/>
    </source>
</evidence>
<keyword evidence="3" id="KW-1185">Reference proteome</keyword>
<dbReference type="Proteomes" id="UP000030437">
    <property type="component" value="Unassembled WGS sequence"/>
</dbReference>
<gene>
    <name evidence="2" type="ORF">CD32_13230</name>
</gene>
<dbReference type="EMBL" id="JPVP01000056">
    <property type="protein sequence ID" value="KGR84533.1"/>
    <property type="molecule type" value="Genomic_DNA"/>
</dbReference>
<proteinExistence type="predicted"/>
<sequence length="473" mass="55375">MVKEELEKIARSLVQVPQDFRKVIENYEEDEAYFSWMEEEKGIIGVKLDTEGRLTYLTIDMQKEDQNTAPSLSVEEKQAIAERYLLQHYPDALQHFTYHHVKELKECNAARFYFEQLVMGIPLSAAGSYIDVNNSGEVILFNYKGVKAVPPIPKQLILKENLTEHVLDQLYFELVADQMHAEIHNVEEDSLRLVYLPNLVPMKYRAADMNPESAIEQDEKIREVTRPLPSLDLNVQTERPVEEIIGITDTMEKLREVDWGEEIGIVWRERGWNFTNEDLSFESYLKERTEQTVKAFISKETGRVRSFMWFQKRTGSLQLGHEACFEKALHFLQLVIPELLPYVQYIIPQNEEEVRENETKEFFMFRLYNDHGIPVHSEVINIAVNKETGQIDHYSGPRITVQQLKELPHEPVLSPEQAFEKFKEHLDFQLAWEKDYVEEEEVYELVYKACDRYTKTAIRAIDAVTGEVICNKE</sequence>
<dbReference type="eggNOG" id="COG1595">
    <property type="taxonomic scope" value="Bacteria"/>
</dbReference>
<evidence type="ECO:0000313" key="3">
    <source>
        <dbReference type="Proteomes" id="UP000030437"/>
    </source>
</evidence>
<dbReference type="InterPro" id="IPR032599">
    <property type="entry name" value="YcdB/YcdC_rep_domain"/>
</dbReference>
<comment type="caution">
    <text evidence="2">The sequence shown here is derived from an EMBL/GenBank/DDBJ whole genome shotgun (WGS) entry which is preliminary data.</text>
</comment>
<accession>A0A0A3INX6</accession>
<dbReference type="Pfam" id="PF16244">
    <property type="entry name" value="DUF4901"/>
    <property type="match status" value="2"/>
</dbReference>
<reference evidence="2 3" key="1">
    <citation type="submission" date="2014-02" db="EMBL/GenBank/DDBJ databases">
        <title>Draft genome sequence of Lysinibacillus odysseyi NBRC 100172.</title>
        <authorList>
            <person name="Zhang F."/>
            <person name="Wang G."/>
            <person name="Zhang L."/>
        </authorList>
    </citation>
    <scope>NUCLEOTIDE SEQUENCE [LARGE SCALE GENOMIC DNA]</scope>
    <source>
        <strain evidence="2 3">NBRC 100172</strain>
    </source>
</reference>
<evidence type="ECO:0000259" key="1">
    <source>
        <dbReference type="Pfam" id="PF16244"/>
    </source>
</evidence>
<feature type="domain" description="YcdB/YcdC repeated" evidence="1">
    <location>
        <begin position="3"/>
        <end position="145"/>
    </location>
</feature>